<organism evidence="2">
    <name type="scientific">viral metagenome</name>
    <dbReference type="NCBI Taxonomy" id="1070528"/>
    <lineage>
        <taxon>unclassified sequences</taxon>
        <taxon>metagenomes</taxon>
        <taxon>organismal metagenomes</taxon>
    </lineage>
</organism>
<evidence type="ECO:0000313" key="2">
    <source>
        <dbReference type="EMBL" id="QHU11510.1"/>
    </source>
</evidence>
<reference evidence="2" key="1">
    <citation type="journal article" date="2020" name="Nature">
        <title>Giant virus diversity and host interactions through global metagenomics.</title>
        <authorList>
            <person name="Schulz F."/>
            <person name="Roux S."/>
            <person name="Paez-Espino D."/>
            <person name="Jungbluth S."/>
            <person name="Walsh D.A."/>
            <person name="Denef V.J."/>
            <person name="McMahon K.D."/>
            <person name="Konstantinidis K.T."/>
            <person name="Eloe-Fadrosh E.A."/>
            <person name="Kyrpides N.C."/>
            <person name="Woyke T."/>
        </authorList>
    </citation>
    <scope>NUCLEOTIDE SEQUENCE</scope>
    <source>
        <strain evidence="2">GVMAG-S-1101169-75</strain>
    </source>
</reference>
<feature type="compositionally biased region" description="Polar residues" evidence="1">
    <location>
        <begin position="299"/>
        <end position="313"/>
    </location>
</feature>
<accession>A0A6C0K3Y1</accession>
<name>A0A6C0K3Y1_9ZZZZ</name>
<feature type="region of interest" description="Disordered" evidence="1">
    <location>
        <begin position="299"/>
        <end position="329"/>
    </location>
</feature>
<evidence type="ECO:0000256" key="1">
    <source>
        <dbReference type="SAM" id="MobiDB-lite"/>
    </source>
</evidence>
<protein>
    <submittedName>
        <fullName evidence="2">Uncharacterized protein</fullName>
    </submittedName>
</protein>
<dbReference type="AlphaFoldDB" id="A0A6C0K3Y1"/>
<feature type="compositionally biased region" description="Basic and acidic residues" evidence="1">
    <location>
        <begin position="314"/>
        <end position="324"/>
    </location>
</feature>
<proteinExistence type="predicted"/>
<dbReference type="EMBL" id="MN740785">
    <property type="protein sequence ID" value="QHU11510.1"/>
    <property type="molecule type" value="Genomic_DNA"/>
</dbReference>
<sequence>MNAAHGFFFNPCYCNSLNKNRFNMTTATLTVDEVTDYYRMVVDTMPAPTTKTHVELKNHFDVHSEMRMLELWTSSLTEAYRVLLEQKPLYARPDGRYRVFFCPSKKWVIGKYHYVVGCDPFLYGWNLVGRVIEDAWYGWNPEYDPFFVYACHHASVFLFSQMEAGFSITPHVGKSPMEILRYMKDDHSFYTPSKVEDIMSKWTDGTLPHADLVRLEFRYPRNLALFIFRRGASAFHHHQDHRFANSLLTSSLRILEQRAHKNLDSSLLLKTTTTMEDKKKEWTRRLENLLMANKLPLPSHQSESLKNTRQQRWTSEDVRQHEALRPNGSWTSTNETMGMLCDFKKAMLILSEDNDAMSPLFPHNNLRYRDKVFPTVYHLAVTLMMHKLEVPWEEAYDKIYKKEVGFLDFSQCTLDNEMDALWKKRMRVLLFSWMKTKMQQRPLWMRHLLLSKDVDSLYENTDLHSVEFIRNQMGKYVSLCHRRMQIHDKERLECWKYLQTLGGVDPVLHERLERFLVHFLHTLLVARTDLGVDTQDLRMVKKLFRIVYPSLYVIASSYKEATTNTAIMPSGVSTGRPEVDAWLADMLKALVIAWNTGGGSTVGVGGGGLLKPKCMKETIRKVSLLYQMSDKRDDKAPSAIENILSGCSTWEEKDHEPFPRVATSLFAEYPGTKNADKTLKKNLGRVVMALHRNRAYQQF</sequence>